<dbReference type="InterPro" id="IPR017853">
    <property type="entry name" value="GH"/>
</dbReference>
<keyword evidence="6" id="KW-1185">Reference proteome</keyword>
<name>A0ABQ1M5P8_9SPHI</name>
<proteinExistence type="inferred from homology"/>
<keyword evidence="2 3" id="KW-0326">Glycosidase</keyword>
<keyword evidence="1 3" id="KW-0378">Hydrolase</keyword>
<evidence type="ECO:0000313" key="6">
    <source>
        <dbReference type="Proteomes" id="UP000597338"/>
    </source>
</evidence>
<dbReference type="InterPro" id="IPR050386">
    <property type="entry name" value="Glycosyl_hydrolase_5"/>
</dbReference>
<organism evidence="5 6">
    <name type="scientific">Parapedobacter defluvii</name>
    <dbReference type="NCBI Taxonomy" id="2045106"/>
    <lineage>
        <taxon>Bacteria</taxon>
        <taxon>Pseudomonadati</taxon>
        <taxon>Bacteroidota</taxon>
        <taxon>Sphingobacteriia</taxon>
        <taxon>Sphingobacteriales</taxon>
        <taxon>Sphingobacteriaceae</taxon>
        <taxon>Parapedobacter</taxon>
    </lineage>
</organism>
<comment type="caution">
    <text evidence="5">The sequence shown here is derived from an EMBL/GenBank/DDBJ whole genome shotgun (WGS) entry which is preliminary data.</text>
</comment>
<evidence type="ECO:0000256" key="3">
    <source>
        <dbReference type="RuleBase" id="RU361153"/>
    </source>
</evidence>
<dbReference type="PANTHER" id="PTHR31297:SF13">
    <property type="entry name" value="PUTATIVE-RELATED"/>
    <property type="match status" value="1"/>
</dbReference>
<dbReference type="Gene3D" id="3.20.20.80">
    <property type="entry name" value="Glycosidases"/>
    <property type="match status" value="1"/>
</dbReference>
<feature type="domain" description="Glycoside hydrolase family 5" evidence="4">
    <location>
        <begin position="125"/>
        <end position="422"/>
    </location>
</feature>
<dbReference type="InterPro" id="IPR001547">
    <property type="entry name" value="Glyco_hydro_5"/>
</dbReference>
<evidence type="ECO:0000259" key="4">
    <source>
        <dbReference type="Pfam" id="PF00150"/>
    </source>
</evidence>
<dbReference type="SUPFAM" id="SSF51445">
    <property type="entry name" value="(Trans)glycosidases"/>
    <property type="match status" value="1"/>
</dbReference>
<gene>
    <name evidence="5" type="ORF">GCM10011386_25090</name>
</gene>
<evidence type="ECO:0000313" key="5">
    <source>
        <dbReference type="EMBL" id="GGC31963.1"/>
    </source>
</evidence>
<accession>A0ABQ1M5P8</accession>
<evidence type="ECO:0000256" key="2">
    <source>
        <dbReference type="ARBA" id="ARBA00023295"/>
    </source>
</evidence>
<dbReference type="EMBL" id="BMIK01000008">
    <property type="protein sequence ID" value="GGC31963.1"/>
    <property type="molecule type" value="Genomic_DNA"/>
</dbReference>
<dbReference type="PANTHER" id="PTHR31297">
    <property type="entry name" value="GLUCAN ENDO-1,6-BETA-GLUCOSIDASE B"/>
    <property type="match status" value="1"/>
</dbReference>
<protein>
    <recommendedName>
        <fullName evidence="4">Glycoside hydrolase family 5 domain-containing protein</fullName>
    </recommendedName>
</protein>
<dbReference type="Proteomes" id="UP000597338">
    <property type="component" value="Unassembled WGS sequence"/>
</dbReference>
<dbReference type="Pfam" id="PF00150">
    <property type="entry name" value="Cellulase"/>
    <property type="match status" value="1"/>
</dbReference>
<reference evidence="6" key="1">
    <citation type="journal article" date="2019" name="Int. J. Syst. Evol. Microbiol.">
        <title>The Global Catalogue of Microorganisms (GCM) 10K type strain sequencing project: providing services to taxonomists for standard genome sequencing and annotation.</title>
        <authorList>
            <consortium name="The Broad Institute Genomics Platform"/>
            <consortium name="The Broad Institute Genome Sequencing Center for Infectious Disease"/>
            <person name="Wu L."/>
            <person name="Ma J."/>
        </authorList>
    </citation>
    <scope>NUCLEOTIDE SEQUENCE [LARGE SCALE GENOMIC DNA]</scope>
    <source>
        <strain evidence="6">CGMCC 1.15342</strain>
    </source>
</reference>
<sequence>MYGFMTSLKIDRLSRMIAIKHITWIGALWAILGCLRADPQPPNIPPPEPPPPKERISLSFTQLSRLRAEGNKVVNTQNEEVVLRAVGLGYWLLQEGYMLNPHDQSKAATQWQMKRNYYNQGLTEEQVETFYRQWRDNFITKKDIDYIASLGFNSVRLPMHYDLFLTPEQRALRHSVIRNPATLDTYTHALAAWNDTGDLFTKDDLDGFILIDRLLDWCAANNLYVVLDLHAAPGGQGTDINIADIFEPNYLWLGRDTQGRPVYQDVTVALWKAISARYRDDDRIAWYDLINEPNNVPQNAWIQSIHERIINVIRASGDTHLIMVEGNGWGNNYNGLLPGDFTDASNLIYSAHRYWIPEADDLQQDPDPNQINRIRNLVNFRDRLNVPVWVGETGENTNEWLRQNIRKLEDNNIGWCHWPLKRHDTNPNAALMRIPGNFPTDGADAMDVVLESIRFENCIINPGAVAAVAPIHY</sequence>
<comment type="similarity">
    <text evidence="3">Belongs to the glycosyl hydrolase 5 (cellulase A) family.</text>
</comment>
<evidence type="ECO:0000256" key="1">
    <source>
        <dbReference type="ARBA" id="ARBA00022801"/>
    </source>
</evidence>